<dbReference type="RefSeq" id="WP_089734087.1">
    <property type="nucleotide sequence ID" value="NZ_FNIA01000012.1"/>
</dbReference>
<feature type="region of interest" description="Disordered" evidence="1">
    <location>
        <begin position="25"/>
        <end position="80"/>
    </location>
</feature>
<accession>A0A1G9Y0J9</accession>
<evidence type="ECO:0000313" key="2">
    <source>
        <dbReference type="EMBL" id="SDN02171.1"/>
    </source>
</evidence>
<keyword evidence="3" id="KW-1185">Reference proteome</keyword>
<name>A0A1G9Y0J9_9EURY</name>
<dbReference type="STRING" id="996166.SAMN05192554_11266"/>
<dbReference type="Proteomes" id="UP000199370">
    <property type="component" value="Unassembled WGS sequence"/>
</dbReference>
<protein>
    <submittedName>
        <fullName evidence="2">Uncharacterized protein</fullName>
    </submittedName>
</protein>
<dbReference type="EMBL" id="FNIA01000012">
    <property type="protein sequence ID" value="SDN02171.1"/>
    <property type="molecule type" value="Genomic_DNA"/>
</dbReference>
<gene>
    <name evidence="2" type="ORF">SAMN05192554_11266</name>
</gene>
<proteinExistence type="predicted"/>
<dbReference type="PROSITE" id="PS51257">
    <property type="entry name" value="PROKAR_LIPOPROTEIN"/>
    <property type="match status" value="1"/>
</dbReference>
<organism evidence="2 3">
    <name type="scientific">Haloarchaeobius iranensis</name>
    <dbReference type="NCBI Taxonomy" id="996166"/>
    <lineage>
        <taxon>Archaea</taxon>
        <taxon>Methanobacteriati</taxon>
        <taxon>Methanobacteriota</taxon>
        <taxon>Stenosarchaea group</taxon>
        <taxon>Halobacteria</taxon>
        <taxon>Halobacteriales</taxon>
        <taxon>Halorubellaceae</taxon>
        <taxon>Haloarchaeobius</taxon>
    </lineage>
</organism>
<reference evidence="2 3" key="1">
    <citation type="submission" date="2016-10" db="EMBL/GenBank/DDBJ databases">
        <authorList>
            <person name="de Groot N.N."/>
        </authorList>
    </citation>
    <scope>NUCLEOTIDE SEQUENCE [LARGE SCALE GENOMIC DNA]</scope>
    <source>
        <strain evidence="3">EB21,IBRC-M 10013,KCTC 4048</strain>
    </source>
</reference>
<sequence>MPSRRSLLAAVGSTVAVSLTGCQMLSGNGDGTATKRQTTGRATATTRQTTRRRTDTSTPTETDREAAESPGRPSDRDLVPYPIIGYQGSPLVGDERSNAVAVVASQSDWDGLSLRDDENWVWRGEHLRSTDIEEFIESTDFDREYVLVAQRRAPGSTAELLVTDIDRVTDSHVRADITVTDSTLTDIPLMVVLVRVPIGSAPAPDSATVYFSTPDGDDVVES</sequence>
<feature type="compositionally biased region" description="Basic and acidic residues" evidence="1">
    <location>
        <begin position="61"/>
        <end position="78"/>
    </location>
</feature>
<dbReference type="AlphaFoldDB" id="A0A1G9Y0J9"/>
<feature type="compositionally biased region" description="Low complexity" evidence="1">
    <location>
        <begin position="32"/>
        <end position="48"/>
    </location>
</feature>
<evidence type="ECO:0000256" key="1">
    <source>
        <dbReference type="SAM" id="MobiDB-lite"/>
    </source>
</evidence>
<evidence type="ECO:0000313" key="3">
    <source>
        <dbReference type="Proteomes" id="UP000199370"/>
    </source>
</evidence>